<keyword evidence="7" id="KW-0503">Monooxygenase</keyword>
<gene>
    <name evidence="8" type="ORF">NS506_02677</name>
</gene>
<dbReference type="InterPro" id="IPR002397">
    <property type="entry name" value="Cyt_P450_B"/>
</dbReference>
<comment type="cofactor">
    <cofactor evidence="1">
        <name>heme</name>
        <dbReference type="ChEBI" id="CHEBI:30413"/>
    </cofactor>
</comment>
<dbReference type="Gene3D" id="1.10.630.10">
    <property type="entry name" value="Cytochrome P450"/>
    <property type="match status" value="1"/>
</dbReference>
<evidence type="ECO:0000256" key="7">
    <source>
        <dbReference type="ARBA" id="ARBA00023033"/>
    </source>
</evidence>
<dbReference type="PANTHER" id="PTHR46696:SF1">
    <property type="entry name" value="CYTOCHROME P450 YJIB-RELATED"/>
    <property type="match status" value="1"/>
</dbReference>
<keyword evidence="5 8" id="KW-0560">Oxidoreductase</keyword>
<reference evidence="8 9" key="1">
    <citation type="submission" date="2016-10" db="EMBL/GenBank/DDBJ databases">
        <title>Genome sequence of Nocardia seriolae strain EM150506, isolated from Anguila japonica.</title>
        <authorList>
            <person name="Han H.-J."/>
        </authorList>
    </citation>
    <scope>NUCLEOTIDE SEQUENCE [LARGE SCALE GENOMIC DNA]</scope>
    <source>
        <strain evidence="8 9">EM150506</strain>
    </source>
</reference>
<dbReference type="FunFam" id="1.10.630.10:FF:000018">
    <property type="entry name" value="Cytochrome P450 monooxygenase"/>
    <property type="match status" value="1"/>
</dbReference>
<dbReference type="PRINTS" id="PR00385">
    <property type="entry name" value="P450"/>
</dbReference>
<dbReference type="PANTHER" id="PTHR46696">
    <property type="entry name" value="P450, PUTATIVE (EUROFUNG)-RELATED"/>
    <property type="match status" value="1"/>
</dbReference>
<keyword evidence="4" id="KW-0479">Metal-binding</keyword>
<dbReference type="EMBL" id="CP017839">
    <property type="protein sequence ID" value="APA96738.1"/>
    <property type="molecule type" value="Genomic_DNA"/>
</dbReference>
<dbReference type="SUPFAM" id="SSF48264">
    <property type="entry name" value="Cytochrome P450"/>
    <property type="match status" value="1"/>
</dbReference>
<dbReference type="KEGG" id="nsr:NS506_02677"/>
<keyword evidence="3" id="KW-0349">Heme</keyword>
<dbReference type="InterPro" id="IPR036396">
    <property type="entry name" value="Cyt_P450_sf"/>
</dbReference>
<dbReference type="EC" id="1.14.-.-" evidence="8"/>
<dbReference type="InterPro" id="IPR001128">
    <property type="entry name" value="Cyt_P450"/>
</dbReference>
<evidence type="ECO:0000313" key="8">
    <source>
        <dbReference type="EMBL" id="APA96738.1"/>
    </source>
</evidence>
<evidence type="ECO:0000256" key="3">
    <source>
        <dbReference type="ARBA" id="ARBA00022617"/>
    </source>
</evidence>
<dbReference type="Proteomes" id="UP000180166">
    <property type="component" value="Chromosome"/>
</dbReference>
<name>A0ABC8AR92_9NOCA</name>
<evidence type="ECO:0000256" key="4">
    <source>
        <dbReference type="ARBA" id="ARBA00022723"/>
    </source>
</evidence>
<dbReference type="AlphaFoldDB" id="A0ABC8AR92"/>
<evidence type="ECO:0000256" key="6">
    <source>
        <dbReference type="ARBA" id="ARBA00023004"/>
    </source>
</evidence>
<keyword evidence="6" id="KW-0408">Iron</keyword>
<dbReference type="GO" id="GO:0004497">
    <property type="term" value="F:monooxygenase activity"/>
    <property type="evidence" value="ECO:0007669"/>
    <property type="project" value="UniProtKB-KW"/>
</dbReference>
<dbReference type="Pfam" id="PF00067">
    <property type="entry name" value="p450"/>
    <property type="match status" value="1"/>
</dbReference>
<accession>A0ABC8AR92</accession>
<sequence length="404" mass="43723">MSECPIFHYPSDAPRSLELDPVLTAVQEAGGVAKLRLPHGNPCWVVTGWSDTRTVYSSKAFTRVGMADEAAPRLTAGLLLAGAIGGQDDAVHLKLRRAIQRELTPERLALLRTRADAIMIELLDAMIVSGGGDYVSMVAKPFAVRVLCELLGVPDADREQLVAWVSALLTGAAEGTDPEAIGIAAKDAGKYIVAMIRERRRTPGSDLVSAFATRADELDTRELATIVFALVMGGFETTAHMLSKLVLRLLQRPDLWHTLCERPELLPSATEELLRITAIAGGEAIPWQVREEVTLAGVTMVPGEYVLPAVGAANFDPTAFPNAEEILLDRNGKTHLTFGHATHFCIGSQIARMELEVGLGALLRTCPRTNLAIAPEEVTWRSMSAVWELAELPLKLTRAEEPAV</sequence>
<dbReference type="GO" id="GO:0046872">
    <property type="term" value="F:metal ion binding"/>
    <property type="evidence" value="ECO:0007669"/>
    <property type="project" value="UniProtKB-KW"/>
</dbReference>
<proteinExistence type="inferred from homology"/>
<evidence type="ECO:0000256" key="1">
    <source>
        <dbReference type="ARBA" id="ARBA00001971"/>
    </source>
</evidence>
<organism evidence="8 9">
    <name type="scientific">Nocardia seriolae</name>
    <dbReference type="NCBI Taxonomy" id="37332"/>
    <lineage>
        <taxon>Bacteria</taxon>
        <taxon>Bacillati</taxon>
        <taxon>Actinomycetota</taxon>
        <taxon>Actinomycetes</taxon>
        <taxon>Mycobacteriales</taxon>
        <taxon>Nocardiaceae</taxon>
        <taxon>Nocardia</taxon>
    </lineage>
</organism>
<protein>
    <submittedName>
        <fullName evidence="8">Steroid C26-monooxygenase</fullName>
        <ecNumber evidence="8">1.14.-.-</ecNumber>
    </submittedName>
</protein>
<evidence type="ECO:0000256" key="2">
    <source>
        <dbReference type="ARBA" id="ARBA00010617"/>
    </source>
</evidence>
<evidence type="ECO:0000256" key="5">
    <source>
        <dbReference type="ARBA" id="ARBA00023002"/>
    </source>
</evidence>
<comment type="similarity">
    <text evidence="2">Belongs to the cytochrome P450 family.</text>
</comment>
<evidence type="ECO:0000313" key="9">
    <source>
        <dbReference type="Proteomes" id="UP000180166"/>
    </source>
</evidence>
<dbReference type="PRINTS" id="PR00359">
    <property type="entry name" value="BP450"/>
</dbReference>